<dbReference type="Proteomes" id="UP001314170">
    <property type="component" value="Unassembled WGS sequence"/>
</dbReference>
<evidence type="ECO:0000313" key="1">
    <source>
        <dbReference type="EMBL" id="CAK7347278.1"/>
    </source>
</evidence>
<evidence type="ECO:0000313" key="2">
    <source>
        <dbReference type="Proteomes" id="UP001314170"/>
    </source>
</evidence>
<organism evidence="1 2">
    <name type="scientific">Dovyalis caffra</name>
    <dbReference type="NCBI Taxonomy" id="77055"/>
    <lineage>
        <taxon>Eukaryota</taxon>
        <taxon>Viridiplantae</taxon>
        <taxon>Streptophyta</taxon>
        <taxon>Embryophyta</taxon>
        <taxon>Tracheophyta</taxon>
        <taxon>Spermatophyta</taxon>
        <taxon>Magnoliopsida</taxon>
        <taxon>eudicotyledons</taxon>
        <taxon>Gunneridae</taxon>
        <taxon>Pentapetalae</taxon>
        <taxon>rosids</taxon>
        <taxon>fabids</taxon>
        <taxon>Malpighiales</taxon>
        <taxon>Salicaceae</taxon>
        <taxon>Flacourtieae</taxon>
        <taxon>Dovyalis</taxon>
    </lineage>
</organism>
<comment type="caution">
    <text evidence="1">The sequence shown here is derived from an EMBL/GenBank/DDBJ whole genome shotgun (WGS) entry which is preliminary data.</text>
</comment>
<accession>A0AAV1S8R8</accession>
<protein>
    <submittedName>
        <fullName evidence="1">Uncharacterized protein</fullName>
    </submittedName>
</protein>
<sequence length="61" mass="6572">MNVVTYLDSKTFNISSGILNQSEPFRPTLESSKLSLVIVTTALLRPFAPAVGSSSEKPTTE</sequence>
<keyword evidence="2" id="KW-1185">Reference proteome</keyword>
<dbReference type="EMBL" id="CAWUPB010001173">
    <property type="protein sequence ID" value="CAK7347278.1"/>
    <property type="molecule type" value="Genomic_DNA"/>
</dbReference>
<proteinExistence type="predicted"/>
<reference evidence="1 2" key="1">
    <citation type="submission" date="2024-01" db="EMBL/GenBank/DDBJ databases">
        <authorList>
            <person name="Waweru B."/>
        </authorList>
    </citation>
    <scope>NUCLEOTIDE SEQUENCE [LARGE SCALE GENOMIC DNA]</scope>
</reference>
<name>A0AAV1S8R8_9ROSI</name>
<dbReference type="AlphaFoldDB" id="A0AAV1S8R8"/>
<gene>
    <name evidence="1" type="ORF">DCAF_LOCUS19962</name>
</gene>